<dbReference type="EMBL" id="JAFMYU010000018">
    <property type="protein sequence ID" value="MBO0933258.1"/>
    <property type="molecule type" value="Genomic_DNA"/>
</dbReference>
<comment type="caution">
    <text evidence="1">The sequence shown here is derived from an EMBL/GenBank/DDBJ whole genome shotgun (WGS) entry which is preliminary data.</text>
</comment>
<gene>
    <name evidence="1" type="ORF">J2I48_19765</name>
</gene>
<dbReference type="RefSeq" id="WP_207337218.1">
    <property type="nucleotide sequence ID" value="NZ_JAFMYU010000018.1"/>
</dbReference>
<accession>A0A939GBC2</accession>
<proteinExistence type="predicted"/>
<sequence>MQLIENRTQLTGLLQHIKPDSDIAGFGEVTLIVHHTAPLPGITDLLSARSPKTVCIYVPDAELTNPLLKLDETVTLVVRLASRDHFFAQPDTLRLAE</sequence>
<protein>
    <submittedName>
        <fullName evidence="1">Uncharacterized protein</fullName>
    </submittedName>
</protein>
<keyword evidence="2" id="KW-1185">Reference proteome</keyword>
<name>A0A939GBC2_9BACT</name>
<evidence type="ECO:0000313" key="2">
    <source>
        <dbReference type="Proteomes" id="UP000664795"/>
    </source>
</evidence>
<evidence type="ECO:0000313" key="1">
    <source>
        <dbReference type="EMBL" id="MBO0933258.1"/>
    </source>
</evidence>
<dbReference type="Proteomes" id="UP000664795">
    <property type="component" value="Unassembled WGS sequence"/>
</dbReference>
<dbReference type="AlphaFoldDB" id="A0A939GBC2"/>
<organism evidence="1 2">
    <name type="scientific">Fibrella aquatilis</name>
    <dbReference type="NCBI Taxonomy" id="2817059"/>
    <lineage>
        <taxon>Bacteria</taxon>
        <taxon>Pseudomonadati</taxon>
        <taxon>Bacteroidota</taxon>
        <taxon>Cytophagia</taxon>
        <taxon>Cytophagales</taxon>
        <taxon>Spirosomataceae</taxon>
        <taxon>Fibrella</taxon>
    </lineage>
</organism>
<reference evidence="1 2" key="1">
    <citation type="submission" date="2021-03" db="EMBL/GenBank/DDBJ databases">
        <title>Fibrella sp. HMF5036 genome sequencing and assembly.</title>
        <authorList>
            <person name="Kang H."/>
            <person name="Kim H."/>
            <person name="Bae S."/>
            <person name="Joh K."/>
        </authorList>
    </citation>
    <scope>NUCLEOTIDE SEQUENCE [LARGE SCALE GENOMIC DNA]</scope>
    <source>
        <strain evidence="1 2">HMF5036</strain>
    </source>
</reference>